<dbReference type="Pfam" id="PF00466">
    <property type="entry name" value="Ribosomal_L10"/>
    <property type="match status" value="1"/>
</dbReference>
<keyword evidence="4" id="KW-0732">Signal</keyword>
<dbReference type="GO" id="GO:1990904">
    <property type="term" value="C:ribonucleoprotein complex"/>
    <property type="evidence" value="ECO:0007669"/>
    <property type="project" value="UniProtKB-KW"/>
</dbReference>
<reference evidence="5" key="1">
    <citation type="submission" date="2021-01" db="EMBL/GenBank/DDBJ databases">
        <authorList>
            <person name="Corre E."/>
            <person name="Pelletier E."/>
            <person name="Niang G."/>
            <person name="Scheremetjew M."/>
            <person name="Finn R."/>
            <person name="Kale V."/>
            <person name="Holt S."/>
            <person name="Cochrane G."/>
            <person name="Meng A."/>
            <person name="Brown T."/>
            <person name="Cohen L."/>
        </authorList>
    </citation>
    <scope>NUCLEOTIDE SEQUENCE</scope>
    <source>
        <strain evidence="5">CCMP3107</strain>
    </source>
</reference>
<keyword evidence="3" id="KW-0687">Ribonucleoprotein</keyword>
<evidence type="ECO:0008006" key="6">
    <source>
        <dbReference type="Google" id="ProtNLM"/>
    </source>
</evidence>
<organism evidence="5">
    <name type="scientific">Heterosigma akashiwo</name>
    <name type="common">Chromophytic alga</name>
    <name type="synonym">Heterosigma carterae</name>
    <dbReference type="NCBI Taxonomy" id="2829"/>
    <lineage>
        <taxon>Eukaryota</taxon>
        <taxon>Sar</taxon>
        <taxon>Stramenopiles</taxon>
        <taxon>Ochrophyta</taxon>
        <taxon>Raphidophyceae</taxon>
        <taxon>Chattonellales</taxon>
        <taxon>Chattonellaceae</taxon>
        <taxon>Heterosigma</taxon>
    </lineage>
</organism>
<feature type="signal peptide" evidence="4">
    <location>
        <begin position="1"/>
        <end position="19"/>
    </location>
</feature>
<keyword evidence="2" id="KW-0689">Ribosomal protein</keyword>
<sequence>MLSKLFLIAFLAVWSVALSFTVRSGIHMGGAAGFKSTKAGKEAVVGELKTLLDSSTVIFGVNTARRTPKQLMLLRRSLPEGTKFMVCKNRLLRKAAEGTEWAAINDVCVEQNGYFFIEDDIQGSVKAWQNFVKDNALKEDEDIRVVGGVLEGSLLDANAVDALAKMPSKIELITRVGVAARLAATKIGKGVRLVPTKIGKGVKLAYDVEESA</sequence>
<dbReference type="AlphaFoldDB" id="A0A6T5QIA2"/>
<dbReference type="Gene3D" id="3.30.70.1730">
    <property type="match status" value="1"/>
</dbReference>
<proteinExistence type="inferred from homology"/>
<dbReference type="PANTHER" id="PTHR11560">
    <property type="entry name" value="39S RIBOSOMAL PROTEIN L10, MITOCHONDRIAL"/>
    <property type="match status" value="1"/>
</dbReference>
<dbReference type="InterPro" id="IPR043141">
    <property type="entry name" value="Ribosomal_uL10-like_sf"/>
</dbReference>
<evidence type="ECO:0000256" key="1">
    <source>
        <dbReference type="ARBA" id="ARBA00008889"/>
    </source>
</evidence>
<dbReference type="GO" id="GO:0005840">
    <property type="term" value="C:ribosome"/>
    <property type="evidence" value="ECO:0007669"/>
    <property type="project" value="UniProtKB-KW"/>
</dbReference>
<name>A0A6T5QIA2_HETAK</name>
<dbReference type="InterPro" id="IPR001790">
    <property type="entry name" value="Ribosomal_uL10"/>
</dbReference>
<evidence type="ECO:0000313" key="5">
    <source>
        <dbReference type="EMBL" id="CAE0631186.1"/>
    </source>
</evidence>
<feature type="chain" id="PRO_5030159685" description="50S ribosomal protein L10" evidence="4">
    <location>
        <begin position="20"/>
        <end position="212"/>
    </location>
</feature>
<dbReference type="NCBIfam" id="NF000955">
    <property type="entry name" value="PRK00099.1-1"/>
    <property type="match status" value="1"/>
</dbReference>
<dbReference type="InterPro" id="IPR047865">
    <property type="entry name" value="Ribosomal_uL10_bac_type"/>
</dbReference>
<accession>A0A6T5QIA2</accession>
<evidence type="ECO:0000256" key="2">
    <source>
        <dbReference type="ARBA" id="ARBA00022980"/>
    </source>
</evidence>
<evidence type="ECO:0000256" key="4">
    <source>
        <dbReference type="SAM" id="SignalP"/>
    </source>
</evidence>
<comment type="similarity">
    <text evidence="1">Belongs to the universal ribosomal protein uL10 family.</text>
</comment>
<dbReference type="EMBL" id="HBIU01021087">
    <property type="protein sequence ID" value="CAE0631186.1"/>
    <property type="molecule type" value="Transcribed_RNA"/>
</dbReference>
<dbReference type="CDD" id="cd05797">
    <property type="entry name" value="Ribosomal_L10"/>
    <property type="match status" value="1"/>
</dbReference>
<dbReference type="SUPFAM" id="SSF160369">
    <property type="entry name" value="Ribosomal protein L10-like"/>
    <property type="match status" value="1"/>
</dbReference>
<protein>
    <recommendedName>
        <fullName evidence="6">50S ribosomal protein L10</fullName>
    </recommendedName>
</protein>
<evidence type="ECO:0000256" key="3">
    <source>
        <dbReference type="ARBA" id="ARBA00023274"/>
    </source>
</evidence>
<gene>
    <name evidence="5" type="ORF">HAKA00212_LOCUS9887</name>
</gene>